<comment type="caution">
    <text evidence="3">The sequence shown here is derived from an EMBL/GenBank/DDBJ whole genome shotgun (WGS) entry which is preliminary data.</text>
</comment>
<dbReference type="PROSITE" id="PS51459">
    <property type="entry name" value="FIDO"/>
    <property type="match status" value="1"/>
</dbReference>
<evidence type="ECO:0000313" key="4">
    <source>
        <dbReference type="Proteomes" id="UP001365542"/>
    </source>
</evidence>
<evidence type="ECO:0000256" key="1">
    <source>
        <dbReference type="SAM" id="MobiDB-lite"/>
    </source>
</evidence>
<gene>
    <name evidence="3" type="ORF">TWF694_009000</name>
</gene>
<feature type="domain" description="Fido" evidence="2">
    <location>
        <begin position="227"/>
        <end position="452"/>
    </location>
</feature>
<dbReference type="InterPro" id="IPR003812">
    <property type="entry name" value="Fido"/>
</dbReference>
<dbReference type="Gene3D" id="1.10.3290.10">
    <property type="entry name" value="Fido-like domain"/>
    <property type="match status" value="1"/>
</dbReference>
<accession>A0AAV9XDZ7</accession>
<evidence type="ECO:0000259" key="2">
    <source>
        <dbReference type="PROSITE" id="PS51459"/>
    </source>
</evidence>
<dbReference type="Proteomes" id="UP001365542">
    <property type="component" value="Unassembled WGS sequence"/>
</dbReference>
<name>A0AAV9XDZ7_9PEZI</name>
<reference evidence="3 4" key="1">
    <citation type="submission" date="2019-10" db="EMBL/GenBank/DDBJ databases">
        <authorList>
            <person name="Palmer J.M."/>
        </authorList>
    </citation>
    <scope>NUCLEOTIDE SEQUENCE [LARGE SCALE GENOMIC DNA]</scope>
    <source>
        <strain evidence="3 4">TWF694</strain>
    </source>
</reference>
<dbReference type="PANTHER" id="PTHR13504:SF38">
    <property type="entry name" value="FIDO DOMAIN-CONTAINING PROTEIN"/>
    <property type="match status" value="1"/>
</dbReference>
<dbReference type="AlphaFoldDB" id="A0AAV9XDZ7"/>
<proteinExistence type="predicted"/>
<dbReference type="EMBL" id="JAVHJO010000005">
    <property type="protein sequence ID" value="KAK6540181.1"/>
    <property type="molecule type" value="Genomic_DNA"/>
</dbReference>
<evidence type="ECO:0000313" key="3">
    <source>
        <dbReference type="EMBL" id="KAK6540181.1"/>
    </source>
</evidence>
<dbReference type="Pfam" id="PF02661">
    <property type="entry name" value="Fic"/>
    <property type="match status" value="1"/>
</dbReference>
<keyword evidence="4" id="KW-1185">Reference proteome</keyword>
<feature type="region of interest" description="Disordered" evidence="1">
    <location>
        <begin position="1"/>
        <end position="44"/>
    </location>
</feature>
<dbReference type="PANTHER" id="PTHR13504">
    <property type="entry name" value="FIDO DOMAIN-CONTAINING PROTEIN DDB_G0283145"/>
    <property type="match status" value="1"/>
</dbReference>
<dbReference type="InterPro" id="IPR040198">
    <property type="entry name" value="Fido_containing"/>
</dbReference>
<sequence>MASEYESVRSRILSGENRRPSLPTFAFAPLSPTSPPRSQRSSIPLSLPSPGSTLFDSSAPDHCTFISSLSTHIRHLSESRLSQGFLHLHASPIHSPTYLPDTSQTYSHITGLFRRIDISFYNLSPARLESFLSHLIIRFIHSSTYLSNTGTDLSTTSKICHSIFSSTGIAELNLPNTEGYRSELDAISSQGHPPTLTAILRGREAVVHYTNALVYFIQSLIRPNGELTQDLIKETHRILVQDSDPVDDKTWEQFGGWYRDYRLVSVNEGENEGEIDKDTTTAERAHRALSVESPISRRASSVYPITPLSEEGRRLSLETDRSRRESINPAAVGMYMSKLVYSYHAQLALDKSQADGGEANFSDPFALSAWLVCQFLHIHPFVVGNEEMGRIILAGVLMKKLGIVAIIGEDKKVGRVEYMGILERYMERHRGEGAAEEGDEEAYSEFAALVVRKALSCVGEFAAMVGSS</sequence>
<organism evidence="3 4">
    <name type="scientific">Orbilia ellipsospora</name>
    <dbReference type="NCBI Taxonomy" id="2528407"/>
    <lineage>
        <taxon>Eukaryota</taxon>
        <taxon>Fungi</taxon>
        <taxon>Dikarya</taxon>
        <taxon>Ascomycota</taxon>
        <taxon>Pezizomycotina</taxon>
        <taxon>Orbiliomycetes</taxon>
        <taxon>Orbiliales</taxon>
        <taxon>Orbiliaceae</taxon>
        <taxon>Orbilia</taxon>
    </lineage>
</organism>
<dbReference type="InterPro" id="IPR036597">
    <property type="entry name" value="Fido-like_dom_sf"/>
</dbReference>
<protein>
    <recommendedName>
        <fullName evidence="2">Fido domain-containing protein</fullName>
    </recommendedName>
</protein>
<dbReference type="SUPFAM" id="SSF140931">
    <property type="entry name" value="Fic-like"/>
    <property type="match status" value="1"/>
</dbReference>